<dbReference type="GO" id="GO:0030170">
    <property type="term" value="F:pyridoxal phosphate binding"/>
    <property type="evidence" value="ECO:0007669"/>
    <property type="project" value="InterPro"/>
</dbReference>
<dbReference type="PROSITE" id="PS51340">
    <property type="entry name" value="MOSC"/>
    <property type="match status" value="1"/>
</dbReference>
<dbReference type="GO" id="GO:0030151">
    <property type="term" value="F:molybdenum ion binding"/>
    <property type="evidence" value="ECO:0007669"/>
    <property type="project" value="InterPro"/>
</dbReference>
<protein>
    <submittedName>
        <fullName evidence="2">MOSC domain-containing protein</fullName>
    </submittedName>
</protein>
<organism evidence="2 3">
    <name type="scientific">Polyangium fumosum</name>
    <dbReference type="NCBI Taxonomy" id="889272"/>
    <lineage>
        <taxon>Bacteria</taxon>
        <taxon>Pseudomonadati</taxon>
        <taxon>Myxococcota</taxon>
        <taxon>Polyangia</taxon>
        <taxon>Polyangiales</taxon>
        <taxon>Polyangiaceae</taxon>
        <taxon>Polyangium</taxon>
    </lineage>
</organism>
<dbReference type="Pfam" id="PF03476">
    <property type="entry name" value="MOSC_N"/>
    <property type="match status" value="1"/>
</dbReference>
<proteinExistence type="predicted"/>
<gene>
    <name evidence="2" type="ORF">E8A74_13220</name>
</gene>
<dbReference type="OrthoDB" id="581532at2"/>
<sequence length="279" mass="30770">MPPRVPMSTITLSGLFVYPVKGARGITLDRARAQGLGIEHDRRFMIVDPDGEFLTQREHPEMALLETAIEGDTLVLRAKGHGPLRLPLRPEGPTDRRVRVWSDKCGAVFVGDEAAAYLSDVLGRRAELVYMPDDATRRVDGRYVNRKERVAFADGFPYLLASEGSLADLNARLREGVLMDRFRPNLVVRGAPPWAEDAWTSLSIGSVVFHLRKPCSRCSVITVDQATGVRGKDPLATLATFRARSNRVYFGWNMVAEGEGEICVGDVVTLGARSYDEAG</sequence>
<comment type="caution">
    <text evidence="2">The sequence shown here is derived from an EMBL/GenBank/DDBJ whole genome shotgun (WGS) entry which is preliminary data.</text>
</comment>
<accession>A0A4U1JE18</accession>
<dbReference type="SUPFAM" id="SSF141673">
    <property type="entry name" value="MOSC N-terminal domain-like"/>
    <property type="match status" value="1"/>
</dbReference>
<dbReference type="GO" id="GO:0003824">
    <property type="term" value="F:catalytic activity"/>
    <property type="evidence" value="ECO:0007669"/>
    <property type="project" value="InterPro"/>
</dbReference>
<dbReference type="PANTHER" id="PTHR14237">
    <property type="entry name" value="MOLYBDOPTERIN COFACTOR SULFURASE MOSC"/>
    <property type="match status" value="1"/>
</dbReference>
<dbReference type="InterPro" id="IPR005303">
    <property type="entry name" value="MOCOS_middle"/>
</dbReference>
<dbReference type="SUPFAM" id="SSF50800">
    <property type="entry name" value="PK beta-barrel domain-like"/>
    <property type="match status" value="1"/>
</dbReference>
<dbReference type="InterPro" id="IPR011037">
    <property type="entry name" value="Pyrv_Knase-like_insert_dom_sf"/>
</dbReference>
<dbReference type="PANTHER" id="PTHR14237:SF19">
    <property type="entry name" value="MITOCHONDRIAL AMIDOXIME REDUCING COMPONENT 1"/>
    <property type="match status" value="1"/>
</dbReference>
<dbReference type="Pfam" id="PF03473">
    <property type="entry name" value="MOSC"/>
    <property type="match status" value="1"/>
</dbReference>
<evidence type="ECO:0000259" key="1">
    <source>
        <dbReference type="PROSITE" id="PS51340"/>
    </source>
</evidence>
<feature type="domain" description="MOSC" evidence="1">
    <location>
        <begin position="126"/>
        <end position="271"/>
    </location>
</feature>
<reference evidence="2 3" key="1">
    <citation type="submission" date="2019-04" db="EMBL/GenBank/DDBJ databases">
        <authorList>
            <person name="Li Y."/>
            <person name="Wang J."/>
        </authorList>
    </citation>
    <scope>NUCLEOTIDE SEQUENCE [LARGE SCALE GENOMIC DNA]</scope>
    <source>
        <strain evidence="2 3">DSM 14668</strain>
    </source>
</reference>
<name>A0A4U1JE18_9BACT</name>
<dbReference type="EMBL" id="SSMQ01000011">
    <property type="protein sequence ID" value="TKD09229.1"/>
    <property type="molecule type" value="Genomic_DNA"/>
</dbReference>
<dbReference type="InterPro" id="IPR005302">
    <property type="entry name" value="MoCF_Sase_C"/>
</dbReference>
<keyword evidence="3" id="KW-1185">Reference proteome</keyword>
<dbReference type="AlphaFoldDB" id="A0A4U1JE18"/>
<dbReference type="Proteomes" id="UP000309215">
    <property type="component" value="Unassembled WGS sequence"/>
</dbReference>
<evidence type="ECO:0000313" key="3">
    <source>
        <dbReference type="Proteomes" id="UP000309215"/>
    </source>
</evidence>
<evidence type="ECO:0000313" key="2">
    <source>
        <dbReference type="EMBL" id="TKD09229.1"/>
    </source>
</evidence>